<sequence>MQDVARAAGVATSTVSRAFARPGRVSSETARRIHEAASVLGYHVNPIAQALQAGRTSMIALVISDVTNPFHNEIIRGAQATAAEAGYTLLLSDAQESSAQERETLERAVAAVDGIVLATSRMPDSSIRTIAKQRPVVLLNRALVDVPCVVTDNPGGARHAAAHLAELGHERVTYLAGPEASWVDGMRWRTLRENAPLLGLHARRLGPYAPTVAGGGGAAAEFVHHPTSAVIAYNDLMAIGFIRALAAHGAHVPRDVSVIGFDNIFPAALVTPALTTVAAPLRHMGRTAVHNLLAIVRGAQPRSQEPVTLPARLVVRASTTARSQQRSLHGRDLMTGARR</sequence>
<feature type="domain" description="HTH lacI-type" evidence="5">
    <location>
        <begin position="1"/>
        <end position="53"/>
    </location>
</feature>
<dbReference type="SUPFAM" id="SSF53822">
    <property type="entry name" value="Periplasmic binding protein-like I"/>
    <property type="match status" value="1"/>
</dbReference>
<keyword evidence="7" id="KW-1185">Reference proteome</keyword>
<evidence type="ECO:0000313" key="6">
    <source>
        <dbReference type="EMBL" id="GAA3392798.1"/>
    </source>
</evidence>
<dbReference type="InterPro" id="IPR000843">
    <property type="entry name" value="HTH_LacI"/>
</dbReference>
<organism evidence="6 7">
    <name type="scientific">Cryptosporangium minutisporangium</name>
    <dbReference type="NCBI Taxonomy" id="113569"/>
    <lineage>
        <taxon>Bacteria</taxon>
        <taxon>Bacillati</taxon>
        <taxon>Actinomycetota</taxon>
        <taxon>Actinomycetes</taxon>
        <taxon>Cryptosporangiales</taxon>
        <taxon>Cryptosporangiaceae</taxon>
        <taxon>Cryptosporangium</taxon>
    </lineage>
</organism>
<gene>
    <name evidence="6" type="ORF">GCM10020369_55850</name>
</gene>
<dbReference type="Pfam" id="PF00356">
    <property type="entry name" value="LacI"/>
    <property type="match status" value="1"/>
</dbReference>
<dbReference type="SUPFAM" id="SSF47413">
    <property type="entry name" value="lambda repressor-like DNA-binding domains"/>
    <property type="match status" value="1"/>
</dbReference>
<dbReference type="EMBL" id="BAAAYN010000039">
    <property type="protein sequence ID" value="GAA3392798.1"/>
    <property type="molecule type" value="Genomic_DNA"/>
</dbReference>
<keyword evidence="1" id="KW-0805">Transcription regulation</keyword>
<dbReference type="CDD" id="cd01392">
    <property type="entry name" value="HTH_LacI"/>
    <property type="match status" value="1"/>
</dbReference>
<dbReference type="Gene3D" id="1.10.260.40">
    <property type="entry name" value="lambda repressor-like DNA-binding domains"/>
    <property type="match status" value="1"/>
</dbReference>
<dbReference type="PROSITE" id="PS50932">
    <property type="entry name" value="HTH_LACI_2"/>
    <property type="match status" value="1"/>
</dbReference>
<dbReference type="CDD" id="cd06267">
    <property type="entry name" value="PBP1_LacI_sugar_binding-like"/>
    <property type="match status" value="1"/>
</dbReference>
<keyword evidence="3" id="KW-0804">Transcription</keyword>
<keyword evidence="2 6" id="KW-0238">DNA-binding</keyword>
<dbReference type="InterPro" id="IPR028082">
    <property type="entry name" value="Peripla_BP_I"/>
</dbReference>
<evidence type="ECO:0000256" key="3">
    <source>
        <dbReference type="ARBA" id="ARBA00023163"/>
    </source>
</evidence>
<dbReference type="SMART" id="SM00354">
    <property type="entry name" value="HTH_LACI"/>
    <property type="match status" value="1"/>
</dbReference>
<protein>
    <submittedName>
        <fullName evidence="6">LacI family DNA-binding transcriptional regulator</fullName>
    </submittedName>
</protein>
<dbReference type="Gene3D" id="3.40.50.2300">
    <property type="match status" value="2"/>
</dbReference>
<dbReference type="InterPro" id="IPR046335">
    <property type="entry name" value="LacI/GalR-like_sensor"/>
</dbReference>
<reference evidence="7" key="1">
    <citation type="journal article" date="2019" name="Int. J. Syst. Evol. Microbiol.">
        <title>The Global Catalogue of Microorganisms (GCM) 10K type strain sequencing project: providing services to taxonomists for standard genome sequencing and annotation.</title>
        <authorList>
            <consortium name="The Broad Institute Genomics Platform"/>
            <consortium name="The Broad Institute Genome Sequencing Center for Infectious Disease"/>
            <person name="Wu L."/>
            <person name="Ma J."/>
        </authorList>
    </citation>
    <scope>NUCLEOTIDE SEQUENCE [LARGE SCALE GENOMIC DNA]</scope>
    <source>
        <strain evidence="7">JCM 9458</strain>
    </source>
</reference>
<dbReference type="Proteomes" id="UP001501676">
    <property type="component" value="Unassembled WGS sequence"/>
</dbReference>
<feature type="region of interest" description="Disordered" evidence="4">
    <location>
        <begin position="320"/>
        <end position="339"/>
    </location>
</feature>
<dbReference type="Pfam" id="PF13377">
    <property type="entry name" value="Peripla_BP_3"/>
    <property type="match status" value="1"/>
</dbReference>
<dbReference type="PANTHER" id="PTHR30146">
    <property type="entry name" value="LACI-RELATED TRANSCRIPTIONAL REPRESSOR"/>
    <property type="match status" value="1"/>
</dbReference>
<evidence type="ECO:0000313" key="7">
    <source>
        <dbReference type="Proteomes" id="UP001501676"/>
    </source>
</evidence>
<evidence type="ECO:0000256" key="4">
    <source>
        <dbReference type="SAM" id="MobiDB-lite"/>
    </source>
</evidence>
<dbReference type="GO" id="GO:0003677">
    <property type="term" value="F:DNA binding"/>
    <property type="evidence" value="ECO:0007669"/>
    <property type="project" value="UniProtKB-KW"/>
</dbReference>
<accession>A0ABP6T479</accession>
<name>A0ABP6T479_9ACTN</name>
<evidence type="ECO:0000256" key="1">
    <source>
        <dbReference type="ARBA" id="ARBA00023015"/>
    </source>
</evidence>
<evidence type="ECO:0000256" key="2">
    <source>
        <dbReference type="ARBA" id="ARBA00023125"/>
    </source>
</evidence>
<comment type="caution">
    <text evidence="6">The sequence shown here is derived from an EMBL/GenBank/DDBJ whole genome shotgun (WGS) entry which is preliminary data.</text>
</comment>
<dbReference type="PANTHER" id="PTHR30146:SF147">
    <property type="entry name" value="HTH-TYPE TRANSCRIPTIONAL REGULATOR DEGA"/>
    <property type="match status" value="1"/>
</dbReference>
<proteinExistence type="predicted"/>
<evidence type="ECO:0000259" key="5">
    <source>
        <dbReference type="PROSITE" id="PS50932"/>
    </source>
</evidence>
<dbReference type="InterPro" id="IPR010982">
    <property type="entry name" value="Lambda_DNA-bd_dom_sf"/>
</dbReference>